<evidence type="ECO:0000313" key="1">
    <source>
        <dbReference type="EMBL" id="KJL22012.1"/>
    </source>
</evidence>
<accession>A0A0F0KM84</accession>
<dbReference type="RefSeq" id="WP_045250990.1">
    <property type="nucleotide sequence ID" value="NZ_CP099706.1"/>
</dbReference>
<organism evidence="1 2">
    <name type="scientific">Microbacterium azadirachtae</name>
    <dbReference type="NCBI Taxonomy" id="582680"/>
    <lineage>
        <taxon>Bacteria</taxon>
        <taxon>Bacillati</taxon>
        <taxon>Actinomycetota</taxon>
        <taxon>Actinomycetes</taxon>
        <taxon>Micrococcales</taxon>
        <taxon>Microbacteriaceae</taxon>
        <taxon>Microbacterium</taxon>
    </lineage>
</organism>
<keyword evidence="2" id="KW-1185">Reference proteome</keyword>
<comment type="caution">
    <text evidence="1">The sequence shown here is derived from an EMBL/GenBank/DDBJ whole genome shotgun (WGS) entry which is preliminary data.</text>
</comment>
<dbReference type="AlphaFoldDB" id="A0A0F0KM84"/>
<dbReference type="PATRIC" id="fig|582680.7.peg.2367"/>
<dbReference type="OrthoDB" id="5071020at2"/>
<evidence type="ECO:0000313" key="2">
    <source>
        <dbReference type="Proteomes" id="UP000033448"/>
    </source>
</evidence>
<name>A0A0F0KM84_9MICO</name>
<gene>
    <name evidence="1" type="ORF">RL72_02319</name>
</gene>
<dbReference type="Proteomes" id="UP000033448">
    <property type="component" value="Unassembled WGS sequence"/>
</dbReference>
<sequence length="84" mass="9508">MSTMTGPRFEMRRLTESEWLILDDRYESTDARHTVACVSRVSVDQVDVVWLRPVTGRRRFATVADVLEAVRSTLSAADPAREPA</sequence>
<protein>
    <submittedName>
        <fullName evidence="1">Uncharacterized protein</fullName>
    </submittedName>
</protein>
<dbReference type="EMBL" id="JYIT01000079">
    <property type="protein sequence ID" value="KJL22012.1"/>
    <property type="molecule type" value="Genomic_DNA"/>
</dbReference>
<proteinExistence type="predicted"/>
<reference evidence="1" key="1">
    <citation type="submission" date="2015-02" db="EMBL/GenBank/DDBJ databases">
        <title>Draft genome sequences of ten Microbacterium spp. with emphasis on heavy metal contaminated environments.</title>
        <authorList>
            <person name="Corretto E."/>
        </authorList>
    </citation>
    <scope>NUCLEOTIDE SEQUENCE [LARGE SCALE GENOMIC DNA]</scope>
    <source>
        <strain evidence="1">DSM 23848</strain>
    </source>
</reference>